<accession>A0A8T2R187</accession>
<gene>
    <name evidence="1" type="ORF">KP509_30G004900</name>
</gene>
<name>A0A8T2R187_CERRI</name>
<protein>
    <submittedName>
        <fullName evidence="1">Uncharacterized protein</fullName>
    </submittedName>
</protein>
<sequence>MACAFNYVWEPEWPTSEALGSNAWKFNKLLLNRRLEFLHTEDAFGRSLDILKFRFLS</sequence>
<proteinExistence type="predicted"/>
<comment type="caution">
    <text evidence="1">The sequence shown here is derived from an EMBL/GenBank/DDBJ whole genome shotgun (WGS) entry which is preliminary data.</text>
</comment>
<dbReference type="AlphaFoldDB" id="A0A8T2R187"/>
<evidence type="ECO:0000313" key="2">
    <source>
        <dbReference type="Proteomes" id="UP000825935"/>
    </source>
</evidence>
<dbReference type="Proteomes" id="UP000825935">
    <property type="component" value="Chromosome 30"/>
</dbReference>
<evidence type="ECO:0000313" key="1">
    <source>
        <dbReference type="EMBL" id="KAH7289491.1"/>
    </source>
</evidence>
<reference evidence="1" key="1">
    <citation type="submission" date="2021-08" db="EMBL/GenBank/DDBJ databases">
        <title>WGS assembly of Ceratopteris richardii.</title>
        <authorList>
            <person name="Marchant D.B."/>
            <person name="Chen G."/>
            <person name="Jenkins J."/>
            <person name="Shu S."/>
            <person name="Leebens-Mack J."/>
            <person name="Grimwood J."/>
            <person name="Schmutz J."/>
            <person name="Soltis P."/>
            <person name="Soltis D."/>
            <person name="Chen Z.-H."/>
        </authorList>
    </citation>
    <scope>NUCLEOTIDE SEQUENCE</scope>
    <source>
        <strain evidence="1">Whitten #5841</strain>
        <tissue evidence="1">Leaf</tissue>
    </source>
</reference>
<dbReference type="EMBL" id="CM035435">
    <property type="protein sequence ID" value="KAH7289491.1"/>
    <property type="molecule type" value="Genomic_DNA"/>
</dbReference>
<organism evidence="1 2">
    <name type="scientific">Ceratopteris richardii</name>
    <name type="common">Triangle waterfern</name>
    <dbReference type="NCBI Taxonomy" id="49495"/>
    <lineage>
        <taxon>Eukaryota</taxon>
        <taxon>Viridiplantae</taxon>
        <taxon>Streptophyta</taxon>
        <taxon>Embryophyta</taxon>
        <taxon>Tracheophyta</taxon>
        <taxon>Polypodiopsida</taxon>
        <taxon>Polypodiidae</taxon>
        <taxon>Polypodiales</taxon>
        <taxon>Pteridineae</taxon>
        <taxon>Pteridaceae</taxon>
        <taxon>Parkerioideae</taxon>
        <taxon>Ceratopteris</taxon>
    </lineage>
</organism>
<keyword evidence="2" id="KW-1185">Reference proteome</keyword>